<proteinExistence type="predicted"/>
<evidence type="ECO:0000313" key="1">
    <source>
        <dbReference type="EMBL" id="KAF0506291.1"/>
    </source>
</evidence>
<evidence type="ECO:0000313" key="2">
    <source>
        <dbReference type="Proteomes" id="UP000439903"/>
    </source>
</evidence>
<dbReference type="EMBL" id="WTPW01000490">
    <property type="protein sequence ID" value="KAF0506291.1"/>
    <property type="molecule type" value="Genomic_DNA"/>
</dbReference>
<sequence length="107" mass="12316">MSFNISLQDKYEQEWNMIMESNNTDPNITKDRKKKVHSVYQVSKIDSDSDNDPEYVLSTDDELTSNVEISKGSFAKKYFVKGKVTKQILNNDTDNTISNGEDYNCKC</sequence>
<dbReference type="Proteomes" id="UP000439903">
    <property type="component" value="Unassembled WGS sequence"/>
</dbReference>
<organism evidence="1 2">
    <name type="scientific">Gigaspora margarita</name>
    <dbReference type="NCBI Taxonomy" id="4874"/>
    <lineage>
        <taxon>Eukaryota</taxon>
        <taxon>Fungi</taxon>
        <taxon>Fungi incertae sedis</taxon>
        <taxon>Mucoromycota</taxon>
        <taxon>Glomeromycotina</taxon>
        <taxon>Glomeromycetes</taxon>
        <taxon>Diversisporales</taxon>
        <taxon>Gigasporaceae</taxon>
        <taxon>Gigaspora</taxon>
    </lineage>
</organism>
<dbReference type="AlphaFoldDB" id="A0A8H4EKL7"/>
<name>A0A8H4EKL7_GIGMA</name>
<gene>
    <name evidence="1" type="ORF">F8M41_019161</name>
</gene>
<keyword evidence="2" id="KW-1185">Reference proteome</keyword>
<accession>A0A8H4EKL7</accession>
<reference evidence="1 2" key="1">
    <citation type="journal article" date="2019" name="Environ. Microbiol.">
        <title>At the nexus of three kingdoms: the genome of the mycorrhizal fungus Gigaspora margarita provides insights into plant, endobacterial and fungal interactions.</title>
        <authorList>
            <person name="Venice F."/>
            <person name="Ghignone S."/>
            <person name="Salvioli di Fossalunga A."/>
            <person name="Amselem J."/>
            <person name="Novero M."/>
            <person name="Xianan X."/>
            <person name="Sedzielewska Toro K."/>
            <person name="Morin E."/>
            <person name="Lipzen A."/>
            <person name="Grigoriev I.V."/>
            <person name="Henrissat B."/>
            <person name="Martin F.M."/>
            <person name="Bonfante P."/>
        </authorList>
    </citation>
    <scope>NUCLEOTIDE SEQUENCE [LARGE SCALE GENOMIC DNA]</scope>
    <source>
        <strain evidence="1 2">BEG34</strain>
    </source>
</reference>
<protein>
    <submittedName>
        <fullName evidence="1">Uncharacterized protein</fullName>
    </submittedName>
</protein>
<comment type="caution">
    <text evidence="1">The sequence shown here is derived from an EMBL/GenBank/DDBJ whole genome shotgun (WGS) entry which is preliminary data.</text>
</comment>